<organism evidence="9">
    <name type="scientific">Thermodesulfovibrio autotrophicus</name>
    <dbReference type="NCBI Taxonomy" id="3118333"/>
    <lineage>
        <taxon>Bacteria</taxon>
        <taxon>Pseudomonadati</taxon>
        <taxon>Nitrospirota</taxon>
        <taxon>Thermodesulfovibrionia</taxon>
        <taxon>Thermodesulfovibrionales</taxon>
        <taxon>Thermodesulfovibrionaceae</taxon>
        <taxon>Thermodesulfovibrio</taxon>
    </lineage>
</organism>
<feature type="transmembrane region" description="Helical" evidence="7">
    <location>
        <begin position="139"/>
        <end position="164"/>
    </location>
</feature>
<feature type="transmembrane region" description="Helical" evidence="7">
    <location>
        <begin position="253"/>
        <end position="273"/>
    </location>
</feature>
<dbReference type="InterPro" id="IPR036259">
    <property type="entry name" value="MFS_trans_sf"/>
</dbReference>
<dbReference type="RefSeq" id="WP_353684620.1">
    <property type="nucleotide sequence ID" value="NZ_CP144373.1"/>
</dbReference>
<feature type="transmembrane region" description="Helical" evidence="7">
    <location>
        <begin position="12"/>
        <end position="30"/>
    </location>
</feature>
<feature type="domain" description="Major facilitator superfamily (MFS) profile" evidence="8">
    <location>
        <begin position="1"/>
        <end position="395"/>
    </location>
</feature>
<evidence type="ECO:0000259" key="8">
    <source>
        <dbReference type="PROSITE" id="PS50850"/>
    </source>
</evidence>
<keyword evidence="3" id="KW-1003">Cell membrane</keyword>
<feature type="transmembrane region" description="Helical" evidence="7">
    <location>
        <begin position="101"/>
        <end position="119"/>
    </location>
</feature>
<evidence type="ECO:0000256" key="6">
    <source>
        <dbReference type="ARBA" id="ARBA00023136"/>
    </source>
</evidence>
<evidence type="ECO:0000256" key="7">
    <source>
        <dbReference type="SAM" id="Phobius"/>
    </source>
</evidence>
<dbReference type="GO" id="GO:0005886">
    <property type="term" value="C:plasma membrane"/>
    <property type="evidence" value="ECO:0007669"/>
    <property type="project" value="UniProtKB-SubCell"/>
</dbReference>
<dbReference type="PANTHER" id="PTHR23513">
    <property type="entry name" value="INTEGRAL MEMBRANE EFFLUX PROTEIN-RELATED"/>
    <property type="match status" value="1"/>
</dbReference>
<keyword evidence="5 7" id="KW-1133">Transmembrane helix</keyword>
<evidence type="ECO:0000256" key="3">
    <source>
        <dbReference type="ARBA" id="ARBA00022475"/>
    </source>
</evidence>
<dbReference type="SUPFAM" id="SSF103473">
    <property type="entry name" value="MFS general substrate transporter"/>
    <property type="match status" value="1"/>
</dbReference>
<feature type="transmembrane region" description="Helical" evidence="7">
    <location>
        <begin position="75"/>
        <end position="95"/>
    </location>
</feature>
<dbReference type="EMBL" id="CP144373">
    <property type="protein sequence ID" value="XCH47093.1"/>
    <property type="molecule type" value="Genomic_DNA"/>
</dbReference>
<sequence length="399" mass="44265">MSHPLKIKEFRAYWIGQVISLSGTWMQQIAQSWLVYVLTKSAFYLGLISFITSFPTLLFSLFGGVVADRYPRRNILIATQILSSLPAVVIGVLIYLNLINIWHIAIASFVLGIATSFDMPARQAFITEIVHQDMITSAIAMQSISFNIARILGPMLAGFIVAHLSFYMCFYLNALSFLPLIFILFSIKLNFSTSSSHVSFKESLKEGWQFILKNRQILNIICSVGIFTLFGVSFMTILPIIAGEILKVEAEGFSMIVSSVGLGSLLSGIFIALKRDIQEKLNHIFRASLLFPVGLSGVALSHNIYLTMGFAFLLGIAFVNFFTVSNSFIQNLTEQRLRGRVMSFFAFVFLGFTPIGNLVVGALVQKFGVKTVLELYSLICLAGGIIFLKILPATKRKAL</sequence>
<feature type="transmembrane region" description="Helical" evidence="7">
    <location>
        <begin position="170"/>
        <end position="191"/>
    </location>
</feature>
<gene>
    <name evidence="9" type="ORF">V4D30_02165</name>
</gene>
<dbReference type="Pfam" id="PF05977">
    <property type="entry name" value="MFS_3"/>
    <property type="match status" value="1"/>
</dbReference>
<reference evidence="9" key="1">
    <citation type="submission" date="2024-01" db="EMBL/GenBank/DDBJ databases">
        <title>The first autotrophic representatives of the genus Thermodesulfovibrio.</title>
        <authorList>
            <person name="Maltseva A.I."/>
            <person name="Elcheninov A.G."/>
            <person name="Kublanov I.V."/>
            <person name="Lebedinsky A.V."/>
            <person name="Frolov E.N."/>
        </authorList>
    </citation>
    <scope>NUCLEOTIDE SEQUENCE</scope>
    <source>
        <strain evidence="9">3907-1M</strain>
    </source>
</reference>
<comment type="subcellular location">
    <subcellularLocation>
        <location evidence="1">Cell membrane</location>
        <topology evidence="1">Multi-pass membrane protein</topology>
    </subcellularLocation>
</comment>
<keyword evidence="4 7" id="KW-0812">Transmembrane</keyword>
<dbReference type="InterPro" id="IPR020846">
    <property type="entry name" value="MFS_dom"/>
</dbReference>
<evidence type="ECO:0000256" key="2">
    <source>
        <dbReference type="ARBA" id="ARBA00022448"/>
    </source>
</evidence>
<feature type="transmembrane region" description="Helical" evidence="7">
    <location>
        <begin position="217"/>
        <end position="241"/>
    </location>
</feature>
<dbReference type="GO" id="GO:0022857">
    <property type="term" value="F:transmembrane transporter activity"/>
    <property type="evidence" value="ECO:0007669"/>
    <property type="project" value="InterPro"/>
</dbReference>
<evidence type="ECO:0000256" key="5">
    <source>
        <dbReference type="ARBA" id="ARBA00022989"/>
    </source>
</evidence>
<proteinExistence type="predicted"/>
<keyword evidence="2" id="KW-0813">Transport</keyword>
<protein>
    <submittedName>
        <fullName evidence="9">MFS transporter</fullName>
    </submittedName>
</protein>
<feature type="transmembrane region" description="Helical" evidence="7">
    <location>
        <begin position="285"/>
        <end position="304"/>
    </location>
</feature>
<dbReference type="KEGG" id="taut:V4D30_02165"/>
<keyword evidence="6 7" id="KW-0472">Membrane</keyword>
<feature type="transmembrane region" description="Helical" evidence="7">
    <location>
        <begin position="310"/>
        <end position="329"/>
    </location>
</feature>
<dbReference type="CDD" id="cd06173">
    <property type="entry name" value="MFS_MefA_like"/>
    <property type="match status" value="1"/>
</dbReference>
<evidence type="ECO:0000256" key="4">
    <source>
        <dbReference type="ARBA" id="ARBA00022692"/>
    </source>
</evidence>
<feature type="transmembrane region" description="Helical" evidence="7">
    <location>
        <begin position="375"/>
        <end position="391"/>
    </location>
</feature>
<feature type="transmembrane region" description="Helical" evidence="7">
    <location>
        <begin position="42"/>
        <end position="63"/>
    </location>
</feature>
<dbReference type="Gene3D" id="1.20.1250.20">
    <property type="entry name" value="MFS general substrate transporter like domains"/>
    <property type="match status" value="1"/>
</dbReference>
<dbReference type="InterPro" id="IPR010290">
    <property type="entry name" value="TM_effector"/>
</dbReference>
<name>A0AAU8GWW9_9BACT</name>
<evidence type="ECO:0000256" key="1">
    <source>
        <dbReference type="ARBA" id="ARBA00004651"/>
    </source>
</evidence>
<dbReference type="PROSITE" id="PS50850">
    <property type="entry name" value="MFS"/>
    <property type="match status" value="1"/>
</dbReference>
<feature type="transmembrane region" description="Helical" evidence="7">
    <location>
        <begin position="341"/>
        <end position="363"/>
    </location>
</feature>
<evidence type="ECO:0000313" key="9">
    <source>
        <dbReference type="EMBL" id="XCH47093.1"/>
    </source>
</evidence>
<dbReference type="AlphaFoldDB" id="A0AAU8GWW9"/>
<dbReference type="PANTHER" id="PTHR23513:SF11">
    <property type="entry name" value="STAPHYLOFERRIN A TRANSPORTER"/>
    <property type="match status" value="1"/>
</dbReference>
<accession>A0AAU8GWW9</accession>